<evidence type="ECO:0000256" key="1">
    <source>
        <dbReference type="PIRNR" id="PIRNR029681"/>
    </source>
</evidence>
<keyword evidence="1" id="KW-0998">Cell outer membrane</keyword>
<name>A0A1G8BKB8_9BURK</name>
<reference evidence="4 5" key="1">
    <citation type="submission" date="2016-10" db="EMBL/GenBank/DDBJ databases">
        <authorList>
            <person name="de Groot N.N."/>
        </authorList>
    </citation>
    <scope>NUCLEOTIDE SEQUENCE [LARGE SCALE GENOMIC DNA]</scope>
    <source>
        <strain evidence="4 5">LMG 2247</strain>
    </source>
</reference>
<dbReference type="Gene3D" id="2.40.160.20">
    <property type="match status" value="1"/>
</dbReference>
<dbReference type="InterPro" id="IPR011250">
    <property type="entry name" value="OMP/PagP_B-barrel"/>
</dbReference>
<feature type="site" description="Critical for activity" evidence="2">
    <location>
        <position position="167"/>
    </location>
</feature>
<dbReference type="GO" id="GO:0050528">
    <property type="term" value="F:acyloxyacyl hydrolase activity"/>
    <property type="evidence" value="ECO:0007669"/>
    <property type="project" value="UniProtKB-EC"/>
</dbReference>
<sequence>MRSNKKTRQGKILRALVFCALTIGPACAHADQFGVQFAGGVADHDIKKADLGLVWDPGLTWWEIGGYHFTVVGEAHVAYWDIRESGAAHPDIWEFGLTPVFRFIKSSGWFRPYFEGGVGVRLLSHVRETEDRTLSSSFQFADMLGVGAQFGEHQQYQAGMRFQHVSNGGLEHPNPGANFGEVYLQYNF</sequence>
<keyword evidence="1" id="KW-0472">Membrane</keyword>
<organism evidence="4 5">
    <name type="scientific">Paraburkholderia phenazinium</name>
    <dbReference type="NCBI Taxonomy" id="60549"/>
    <lineage>
        <taxon>Bacteria</taxon>
        <taxon>Pseudomonadati</taxon>
        <taxon>Pseudomonadota</taxon>
        <taxon>Betaproteobacteria</taxon>
        <taxon>Burkholderiales</taxon>
        <taxon>Burkholderiaceae</taxon>
        <taxon>Paraburkholderia</taxon>
    </lineage>
</organism>
<dbReference type="RefSeq" id="WP_090686373.1">
    <property type="nucleotide sequence ID" value="NZ_CADERL010000004.1"/>
</dbReference>
<keyword evidence="3" id="KW-0732">Signal</keyword>
<evidence type="ECO:0000256" key="2">
    <source>
        <dbReference type="PIRSR" id="PIRSR029681-2"/>
    </source>
</evidence>
<gene>
    <name evidence="4" type="ORF">SAMN05216466_10972</name>
</gene>
<protein>
    <recommendedName>
        <fullName evidence="1">Lipid A deacylase</fullName>
        <ecNumber evidence="1">3.1.1.77</ecNumber>
    </recommendedName>
    <alternativeName>
        <fullName evidence="1">LPS 3-O-deacylase</fullName>
    </alternativeName>
    <alternativeName>
        <fullName evidence="1">Outer membrane enzyme</fullName>
    </alternativeName>
</protein>
<evidence type="ECO:0000313" key="4">
    <source>
        <dbReference type="EMBL" id="SDH33484.1"/>
    </source>
</evidence>
<dbReference type="EC" id="3.1.1.77" evidence="1"/>
<dbReference type="AlphaFoldDB" id="A0A1G8BKB8"/>
<dbReference type="SUPFAM" id="SSF56925">
    <property type="entry name" value="OMPA-like"/>
    <property type="match status" value="1"/>
</dbReference>
<dbReference type="OrthoDB" id="5297282at2"/>
<keyword evidence="1" id="KW-0378">Hydrolase</keyword>
<dbReference type="InterPro" id="IPR018550">
    <property type="entry name" value="Lipid-A_deacylase-rel"/>
</dbReference>
<evidence type="ECO:0000313" key="5">
    <source>
        <dbReference type="Proteomes" id="UP000199706"/>
    </source>
</evidence>
<dbReference type="Pfam" id="PF09411">
    <property type="entry name" value="PagL"/>
    <property type="match status" value="1"/>
</dbReference>
<dbReference type="Proteomes" id="UP000199706">
    <property type="component" value="Unassembled WGS sequence"/>
</dbReference>
<comment type="subcellular location">
    <subcellularLocation>
        <location evidence="1">Cell outer membrane</location>
        <topology evidence="1">Multi-pass membrane protein</topology>
    </subcellularLocation>
</comment>
<dbReference type="PIRSF" id="PIRSF029681">
    <property type="entry name" value="PagL"/>
    <property type="match status" value="1"/>
</dbReference>
<dbReference type="GO" id="GO:0009279">
    <property type="term" value="C:cell outer membrane"/>
    <property type="evidence" value="ECO:0007669"/>
    <property type="project" value="UniProtKB-SubCell"/>
</dbReference>
<feature type="chain" id="PRO_5011489552" description="Lipid A deacylase" evidence="3">
    <location>
        <begin position="31"/>
        <end position="188"/>
    </location>
</feature>
<dbReference type="EMBL" id="FNCJ01000009">
    <property type="protein sequence ID" value="SDH33484.1"/>
    <property type="molecule type" value="Genomic_DNA"/>
</dbReference>
<evidence type="ECO:0000256" key="3">
    <source>
        <dbReference type="SAM" id="SignalP"/>
    </source>
</evidence>
<feature type="signal peptide" evidence="3">
    <location>
        <begin position="1"/>
        <end position="30"/>
    </location>
</feature>
<comment type="similarity">
    <text evidence="1">Belongs to the PagL family.</text>
</comment>
<comment type="catalytic activity">
    <reaction evidence="1">
        <text>a 3-(acyloxy)acyl derivative of bacterial toxin + H2O = a 3-hydroxyacyl derivative of bacterial toxin + a fatty acid + H(+)</text>
        <dbReference type="Rhea" id="RHEA:12032"/>
        <dbReference type="ChEBI" id="CHEBI:15377"/>
        <dbReference type="ChEBI" id="CHEBI:15378"/>
        <dbReference type="ChEBI" id="CHEBI:28868"/>
        <dbReference type="ChEBI" id="CHEBI:136853"/>
        <dbReference type="ChEBI" id="CHEBI:140675"/>
        <dbReference type="EC" id="3.1.1.77"/>
    </reaction>
</comment>
<accession>A0A1G8BKB8</accession>
<comment type="subunit">
    <text evidence="1">Homodimer.</text>
</comment>
<proteinExistence type="inferred from homology"/>
<comment type="function">
    <text evidence="1">Has lipid A 3-O-deacylase activity. Hydrolyzes the ester bond at the 3 position of lipid A, a bioactive component of lipopolysaccharide (LPS), thereby releasing the primary fatty acyl moiety.</text>
</comment>